<dbReference type="AlphaFoldDB" id="A0A6L5Y7K7"/>
<gene>
    <name evidence="1" type="ORF">FYJ64_09880</name>
</gene>
<evidence type="ECO:0000313" key="1">
    <source>
        <dbReference type="EMBL" id="MST52606.1"/>
    </source>
</evidence>
<keyword evidence="2" id="KW-1185">Reference proteome</keyword>
<dbReference type="EMBL" id="VUMZ01000010">
    <property type="protein sequence ID" value="MST52606.1"/>
    <property type="molecule type" value="Genomic_DNA"/>
</dbReference>
<sequence length="149" mass="17652">MLKKMNRDILDYAMKNNESNEVAMLMHEGVKVSKPIKGDYRSVDIMADADGYHILMSSNYRSVTLSHNHPGLSYFSSDDLFIFMKYPSIKSMAVVTNRGKVWYINKKDNYDDEEVIDAFFEFGRRHKDWDDRRIVRVFLREYSSMIERN</sequence>
<organism evidence="1 2">
    <name type="scientific">Hornefia butyriciproducens</name>
    <dbReference type="NCBI Taxonomy" id="2652293"/>
    <lineage>
        <taxon>Bacteria</taxon>
        <taxon>Bacillati</taxon>
        <taxon>Bacillota</taxon>
        <taxon>Clostridia</taxon>
        <taxon>Peptostreptococcales</taxon>
        <taxon>Anaerovoracaceae</taxon>
        <taxon>Hornefia</taxon>
    </lineage>
</organism>
<name>A0A6L5Y7K7_9FIRM</name>
<dbReference type="Proteomes" id="UP000474676">
    <property type="component" value="Unassembled WGS sequence"/>
</dbReference>
<comment type="caution">
    <text evidence="1">The sequence shown here is derived from an EMBL/GenBank/DDBJ whole genome shotgun (WGS) entry which is preliminary data.</text>
</comment>
<dbReference type="RefSeq" id="WP_154574994.1">
    <property type="nucleotide sequence ID" value="NZ_VUMZ01000010.1"/>
</dbReference>
<reference evidence="1 2" key="1">
    <citation type="submission" date="2019-08" db="EMBL/GenBank/DDBJ databases">
        <title>In-depth cultivation of the pig gut microbiome towards novel bacterial diversity and tailored functional studies.</title>
        <authorList>
            <person name="Wylensek D."/>
            <person name="Hitch T.C.A."/>
            <person name="Clavel T."/>
        </authorList>
    </citation>
    <scope>NUCLEOTIDE SEQUENCE [LARGE SCALE GENOMIC DNA]</scope>
    <source>
        <strain evidence="1 2">WCA-MUC-591-APC-3H</strain>
    </source>
</reference>
<protein>
    <submittedName>
        <fullName evidence="1">Uncharacterized protein</fullName>
    </submittedName>
</protein>
<dbReference type="GeneID" id="303115630"/>
<accession>A0A6L5Y7K7</accession>
<proteinExistence type="predicted"/>
<evidence type="ECO:0000313" key="2">
    <source>
        <dbReference type="Proteomes" id="UP000474676"/>
    </source>
</evidence>